<keyword evidence="5 6" id="KW-0472">Membrane</keyword>
<keyword evidence="4 6" id="KW-1133">Transmembrane helix</keyword>
<protein>
    <submittedName>
        <fullName evidence="7">Uncharacterized membrane protein YqaE, homolog of Blt101, UPF0057 family</fullName>
    </submittedName>
</protein>
<name>A0A1H9FNM3_9FLAO</name>
<dbReference type="RefSeq" id="WP_092578177.1">
    <property type="nucleotide sequence ID" value="NZ_FOFN01000002.1"/>
</dbReference>
<sequence>MSILTILLNILLPPLAVVLKHGLSGKFLINVLLTLVGWLPGVVHAFYVNQNK</sequence>
<comment type="similarity">
    <text evidence="2">Belongs to the UPF0057 (PMP3) family.</text>
</comment>
<organism evidence="7 8">
    <name type="scientific">Hyunsoonleella jejuensis</name>
    <dbReference type="NCBI Taxonomy" id="419940"/>
    <lineage>
        <taxon>Bacteria</taxon>
        <taxon>Pseudomonadati</taxon>
        <taxon>Bacteroidota</taxon>
        <taxon>Flavobacteriia</taxon>
        <taxon>Flavobacteriales</taxon>
        <taxon>Flavobacteriaceae</taxon>
    </lineage>
</organism>
<evidence type="ECO:0000256" key="3">
    <source>
        <dbReference type="ARBA" id="ARBA00022692"/>
    </source>
</evidence>
<keyword evidence="8" id="KW-1185">Reference proteome</keyword>
<dbReference type="PANTHER" id="PTHR21659">
    <property type="entry name" value="HYDROPHOBIC PROTEIN RCI2 LOW TEMPERATURE AND SALT RESPONSIVE PROTEIN LTI6 -RELATED"/>
    <property type="match status" value="1"/>
</dbReference>
<evidence type="ECO:0000313" key="8">
    <source>
        <dbReference type="Proteomes" id="UP000198999"/>
    </source>
</evidence>
<dbReference type="STRING" id="419940.SAMN05421824_1530"/>
<dbReference type="OrthoDB" id="2692128at2"/>
<evidence type="ECO:0000256" key="1">
    <source>
        <dbReference type="ARBA" id="ARBA00004370"/>
    </source>
</evidence>
<proteinExistence type="inferred from homology"/>
<dbReference type="EMBL" id="FOFN01000002">
    <property type="protein sequence ID" value="SEQ39496.1"/>
    <property type="molecule type" value="Genomic_DNA"/>
</dbReference>
<keyword evidence="3 6" id="KW-0812">Transmembrane</keyword>
<reference evidence="7 8" key="1">
    <citation type="submission" date="2016-10" db="EMBL/GenBank/DDBJ databases">
        <authorList>
            <person name="de Groot N.N."/>
        </authorList>
    </citation>
    <scope>NUCLEOTIDE SEQUENCE [LARGE SCALE GENOMIC DNA]</scope>
    <source>
        <strain evidence="7 8">DSM 21035</strain>
    </source>
</reference>
<gene>
    <name evidence="7" type="ORF">SAMN05421824_1530</name>
</gene>
<dbReference type="PANTHER" id="PTHR21659:SF42">
    <property type="entry name" value="UPF0057 MEMBRANE PROTEIN ZK632.10-RELATED"/>
    <property type="match status" value="1"/>
</dbReference>
<dbReference type="Proteomes" id="UP000198999">
    <property type="component" value="Unassembled WGS sequence"/>
</dbReference>
<dbReference type="GO" id="GO:0016020">
    <property type="term" value="C:membrane"/>
    <property type="evidence" value="ECO:0007669"/>
    <property type="project" value="UniProtKB-SubCell"/>
</dbReference>
<accession>A0A1H9FNM3</accession>
<evidence type="ECO:0000256" key="4">
    <source>
        <dbReference type="ARBA" id="ARBA00022989"/>
    </source>
</evidence>
<evidence type="ECO:0000256" key="2">
    <source>
        <dbReference type="ARBA" id="ARBA00009530"/>
    </source>
</evidence>
<evidence type="ECO:0000313" key="7">
    <source>
        <dbReference type="EMBL" id="SEQ39496.1"/>
    </source>
</evidence>
<feature type="transmembrane region" description="Helical" evidence="6">
    <location>
        <begin position="26"/>
        <end position="48"/>
    </location>
</feature>
<evidence type="ECO:0000256" key="6">
    <source>
        <dbReference type="SAM" id="Phobius"/>
    </source>
</evidence>
<comment type="subcellular location">
    <subcellularLocation>
        <location evidence="1">Membrane</location>
    </subcellularLocation>
</comment>
<dbReference type="Pfam" id="PF01679">
    <property type="entry name" value="Pmp3"/>
    <property type="match status" value="1"/>
</dbReference>
<dbReference type="AlphaFoldDB" id="A0A1H9FNM3"/>
<evidence type="ECO:0000256" key="5">
    <source>
        <dbReference type="ARBA" id="ARBA00023136"/>
    </source>
</evidence>
<dbReference type="InterPro" id="IPR000612">
    <property type="entry name" value="PMP3"/>
</dbReference>